<dbReference type="KEGG" id="pgri:PgNI_00076"/>
<feature type="compositionally biased region" description="Basic residues" evidence="1">
    <location>
        <begin position="126"/>
        <end position="140"/>
    </location>
</feature>
<reference evidence="3" key="3">
    <citation type="submission" date="2025-08" db="UniProtKB">
        <authorList>
            <consortium name="RefSeq"/>
        </authorList>
    </citation>
    <scope>IDENTIFICATION</scope>
    <source>
        <strain evidence="3">NI907</strain>
    </source>
</reference>
<accession>A0A6P8BJK6</accession>
<dbReference type="Proteomes" id="UP000515153">
    <property type="component" value="Unplaced"/>
</dbReference>
<protein>
    <submittedName>
        <fullName evidence="3">Uncharacterized protein</fullName>
    </submittedName>
</protein>
<dbReference type="OrthoDB" id="10479971at2759"/>
<dbReference type="Gene3D" id="3.90.210.10">
    <property type="entry name" value="Heat-Labile Enterotoxin, subunit A"/>
    <property type="match status" value="1"/>
</dbReference>
<organism evidence="2 3">
    <name type="scientific">Pyricularia grisea</name>
    <name type="common">Crabgrass-specific blast fungus</name>
    <name type="synonym">Magnaporthe grisea</name>
    <dbReference type="NCBI Taxonomy" id="148305"/>
    <lineage>
        <taxon>Eukaryota</taxon>
        <taxon>Fungi</taxon>
        <taxon>Dikarya</taxon>
        <taxon>Ascomycota</taxon>
        <taxon>Pezizomycotina</taxon>
        <taxon>Sordariomycetes</taxon>
        <taxon>Sordariomycetidae</taxon>
        <taxon>Magnaporthales</taxon>
        <taxon>Pyriculariaceae</taxon>
        <taxon>Pyricularia</taxon>
    </lineage>
</organism>
<evidence type="ECO:0000256" key="1">
    <source>
        <dbReference type="SAM" id="MobiDB-lite"/>
    </source>
</evidence>
<dbReference type="RefSeq" id="XP_030987503.1">
    <property type="nucleotide sequence ID" value="XM_031120160.1"/>
</dbReference>
<evidence type="ECO:0000313" key="3">
    <source>
        <dbReference type="RefSeq" id="XP_030987503.1"/>
    </source>
</evidence>
<gene>
    <name evidence="3" type="ORF">PgNI_00076</name>
</gene>
<keyword evidence="2" id="KW-1185">Reference proteome</keyword>
<dbReference type="GeneID" id="41955074"/>
<evidence type="ECO:0000313" key="2">
    <source>
        <dbReference type="Proteomes" id="UP000515153"/>
    </source>
</evidence>
<feature type="region of interest" description="Disordered" evidence="1">
    <location>
        <begin position="120"/>
        <end position="140"/>
    </location>
</feature>
<reference evidence="3" key="1">
    <citation type="journal article" date="2019" name="Mol. Biol. Evol.">
        <title>Blast fungal genomes show frequent chromosomal changes, gene gains and losses, and effector gene turnover.</title>
        <authorList>
            <person name="Gomez Luciano L.B."/>
            <person name="Jason Tsai I."/>
            <person name="Chuma I."/>
            <person name="Tosa Y."/>
            <person name="Chen Y.H."/>
            <person name="Li J.Y."/>
            <person name="Li M.Y."/>
            <person name="Jade Lu M.Y."/>
            <person name="Nakayashiki H."/>
            <person name="Li W.H."/>
        </authorList>
    </citation>
    <scope>NUCLEOTIDE SEQUENCE</scope>
    <source>
        <strain evidence="3">NI907</strain>
    </source>
</reference>
<dbReference type="AlphaFoldDB" id="A0A6P8BJK6"/>
<sequence>MTYAQHKNLEIFTPGKDEKYFQTPFISTSANKQYLLNYARRNENGKPENRYLYRISTRGIKQNFFAASKQLSDQFDAETLAEMKEYGTNKKIPWKNVMDWWVIKPDGSVTYVPKSDSIQWPGTAGRRVHGQYRPKTRPSQ</sequence>
<proteinExistence type="predicted"/>
<reference evidence="3" key="2">
    <citation type="submission" date="2019-10" db="EMBL/GenBank/DDBJ databases">
        <authorList>
            <consortium name="NCBI Genome Project"/>
        </authorList>
    </citation>
    <scope>NUCLEOTIDE SEQUENCE</scope>
    <source>
        <strain evidence="3">NI907</strain>
    </source>
</reference>
<name>A0A6P8BJK6_PYRGI</name>
<dbReference type="SUPFAM" id="SSF56399">
    <property type="entry name" value="ADP-ribosylation"/>
    <property type="match status" value="1"/>
</dbReference>